<protein>
    <recommendedName>
        <fullName evidence="2">N-acetylmuramoyl-L-alanine amidase</fullName>
        <ecNumber evidence="2">3.5.1.28</ecNumber>
    </recommendedName>
</protein>
<dbReference type="GO" id="GO:0009253">
    <property type="term" value="P:peptidoglycan catabolic process"/>
    <property type="evidence" value="ECO:0007669"/>
    <property type="project" value="InterPro"/>
</dbReference>
<reference evidence="6" key="1">
    <citation type="submission" date="2020-10" db="EMBL/GenBank/DDBJ databases">
        <authorList>
            <person name="Castelo-Branco R."/>
            <person name="Eusebio N."/>
            <person name="Adriana R."/>
            <person name="Vieira A."/>
            <person name="Brugerolle De Fraissinette N."/>
            <person name="Rezende De Castro R."/>
            <person name="Schneider M.P."/>
            <person name="Vasconcelos V."/>
            <person name="Leao P.N."/>
        </authorList>
    </citation>
    <scope>NUCLEOTIDE SEQUENCE</scope>
    <source>
        <strain evidence="6">LEGE 07310</strain>
    </source>
</reference>
<dbReference type="CDD" id="cd06583">
    <property type="entry name" value="PGRP"/>
    <property type="match status" value="1"/>
</dbReference>
<name>A0A8J7AL02_9CYAN</name>
<evidence type="ECO:0000256" key="3">
    <source>
        <dbReference type="ARBA" id="ARBA00022801"/>
    </source>
</evidence>
<dbReference type="SMART" id="SM00644">
    <property type="entry name" value="Ami_2"/>
    <property type="match status" value="1"/>
</dbReference>
<feature type="domain" description="N-acetylmuramoyl-L-alanine amidase" evidence="5">
    <location>
        <begin position="129"/>
        <end position="281"/>
    </location>
</feature>
<dbReference type="GO" id="GO:0009254">
    <property type="term" value="P:peptidoglycan turnover"/>
    <property type="evidence" value="ECO:0007669"/>
    <property type="project" value="TreeGrafter"/>
</dbReference>
<dbReference type="Pfam" id="PF01510">
    <property type="entry name" value="Amidase_2"/>
    <property type="match status" value="1"/>
</dbReference>
<dbReference type="SUPFAM" id="SSF55846">
    <property type="entry name" value="N-acetylmuramoyl-L-alanine amidase-like"/>
    <property type="match status" value="1"/>
</dbReference>
<dbReference type="AlphaFoldDB" id="A0A8J7AL02"/>
<dbReference type="Gene3D" id="3.40.80.10">
    <property type="entry name" value="Peptidoglycan recognition protein-like"/>
    <property type="match status" value="1"/>
</dbReference>
<dbReference type="RefSeq" id="WP_193905262.1">
    <property type="nucleotide sequence ID" value="NZ_JADEXG010000007.1"/>
</dbReference>
<dbReference type="PANTHER" id="PTHR30417:SF1">
    <property type="entry name" value="N-ACETYLMURAMOYL-L-ALANINE AMIDASE AMID"/>
    <property type="match status" value="1"/>
</dbReference>
<keyword evidence="7" id="KW-1185">Reference proteome</keyword>
<dbReference type="EC" id="3.5.1.28" evidence="2"/>
<evidence type="ECO:0000259" key="5">
    <source>
        <dbReference type="SMART" id="SM00644"/>
    </source>
</evidence>
<evidence type="ECO:0000256" key="1">
    <source>
        <dbReference type="ARBA" id="ARBA00001561"/>
    </source>
</evidence>
<dbReference type="InterPro" id="IPR036505">
    <property type="entry name" value="Amidase/PGRP_sf"/>
</dbReference>
<dbReference type="PANTHER" id="PTHR30417">
    <property type="entry name" value="N-ACETYLMURAMOYL-L-ALANINE AMIDASE AMID"/>
    <property type="match status" value="1"/>
</dbReference>
<accession>A0A8J7AL02</accession>
<evidence type="ECO:0000256" key="2">
    <source>
        <dbReference type="ARBA" id="ARBA00011901"/>
    </source>
</evidence>
<sequence length="303" mass="32984">MKRTGLTWLISSVVFCLAALTIITIGATQSELEPLRAAVSSLPAQTALPSVDRSQTALIPSRPAFRPGQGAAPTGSTDFVYRFADRHLSDQQPVDSVAQAAPSAQPPSYQPIETIYLADPSNYGERYRADAYGQPANHQLIVVLHETVGSALSAINLFQTPHVRDEDQISYHTLIDREGTVIYIVPPELRAFGAGSSVFNGPSGAEAVVTNPALPGSVNNFAYHVSLETPTDGRGNGQTHSGYTEAQYRSLAWLLARSTVPDRRITTHRQVDRSGTRIDPRSFDFDYFLTLLHQYPHRLALAG</sequence>
<dbReference type="InterPro" id="IPR051206">
    <property type="entry name" value="NAMLAA_amidase_2"/>
</dbReference>
<dbReference type="Proteomes" id="UP000636505">
    <property type="component" value="Unassembled WGS sequence"/>
</dbReference>
<dbReference type="GO" id="GO:0008745">
    <property type="term" value="F:N-acetylmuramoyl-L-alanine amidase activity"/>
    <property type="evidence" value="ECO:0007669"/>
    <property type="project" value="UniProtKB-EC"/>
</dbReference>
<gene>
    <name evidence="6" type="ORF">IQ241_04690</name>
</gene>
<dbReference type="InterPro" id="IPR002502">
    <property type="entry name" value="Amidase_domain"/>
</dbReference>
<comment type="caution">
    <text evidence="6">The sequence shown here is derived from an EMBL/GenBank/DDBJ whole genome shotgun (WGS) entry which is preliminary data.</text>
</comment>
<keyword evidence="3" id="KW-0378">Hydrolase</keyword>
<proteinExistence type="predicted"/>
<comment type="catalytic activity">
    <reaction evidence="1">
        <text>Hydrolyzes the link between N-acetylmuramoyl residues and L-amino acid residues in certain cell-wall glycopeptides.</text>
        <dbReference type="EC" id="3.5.1.28"/>
    </reaction>
</comment>
<dbReference type="GO" id="GO:0071555">
    <property type="term" value="P:cell wall organization"/>
    <property type="evidence" value="ECO:0007669"/>
    <property type="project" value="UniProtKB-KW"/>
</dbReference>
<evidence type="ECO:0000313" key="7">
    <source>
        <dbReference type="Proteomes" id="UP000636505"/>
    </source>
</evidence>
<evidence type="ECO:0000256" key="4">
    <source>
        <dbReference type="ARBA" id="ARBA00023316"/>
    </source>
</evidence>
<keyword evidence="4" id="KW-0961">Cell wall biogenesis/degradation</keyword>
<dbReference type="EMBL" id="JADEXG010000007">
    <property type="protein sequence ID" value="MBE9076599.1"/>
    <property type="molecule type" value="Genomic_DNA"/>
</dbReference>
<evidence type="ECO:0000313" key="6">
    <source>
        <dbReference type="EMBL" id="MBE9076599.1"/>
    </source>
</evidence>
<organism evidence="6 7">
    <name type="scientific">Vasconcelosia minhoensis LEGE 07310</name>
    <dbReference type="NCBI Taxonomy" id="915328"/>
    <lineage>
        <taxon>Bacteria</taxon>
        <taxon>Bacillati</taxon>
        <taxon>Cyanobacteriota</taxon>
        <taxon>Cyanophyceae</taxon>
        <taxon>Nodosilineales</taxon>
        <taxon>Cymatolegaceae</taxon>
        <taxon>Vasconcelosia</taxon>
        <taxon>Vasconcelosia minhoensis</taxon>
    </lineage>
</organism>